<evidence type="ECO:0000313" key="3">
    <source>
        <dbReference type="Proteomes" id="UP000235388"/>
    </source>
</evidence>
<protein>
    <submittedName>
        <fullName evidence="2">Uncharacterized protein</fullName>
    </submittedName>
</protein>
<sequence>MSYHFSTQSSSKHSANVETTSLRKAQRSAKRSAFGSRCAALKVAVPPAALPLSRLRKKRGTATFSGSAAIIPLRYRFLGWARSVPQKAQRSAKRSGFSSRCAALKVAAPPAALLLFWLRKKRGAATFSGSAAIIPLRYRFLGWARSGHPLRFAE</sequence>
<reference evidence="2 3" key="1">
    <citation type="submission" date="2017-11" db="EMBL/GenBank/DDBJ databases">
        <title>De novo assembly and phasing of dikaryotic genomes from two isolates of Puccinia coronata f. sp. avenae, the causal agent of oat crown rust.</title>
        <authorList>
            <person name="Miller M.E."/>
            <person name="Zhang Y."/>
            <person name="Omidvar V."/>
            <person name="Sperschneider J."/>
            <person name="Schwessinger B."/>
            <person name="Raley C."/>
            <person name="Palmer J.M."/>
            <person name="Garnica D."/>
            <person name="Upadhyaya N."/>
            <person name="Rathjen J."/>
            <person name="Taylor J.M."/>
            <person name="Park R.F."/>
            <person name="Dodds P.N."/>
            <person name="Hirsch C.D."/>
            <person name="Kianian S.F."/>
            <person name="Figueroa M."/>
        </authorList>
    </citation>
    <scope>NUCLEOTIDE SEQUENCE [LARGE SCALE GENOMIC DNA]</scope>
    <source>
        <strain evidence="2">12NC29</strain>
    </source>
</reference>
<evidence type="ECO:0000256" key="1">
    <source>
        <dbReference type="SAM" id="MobiDB-lite"/>
    </source>
</evidence>
<accession>A0A2N5SH18</accession>
<proteinExistence type="predicted"/>
<comment type="caution">
    <text evidence="2">The sequence shown here is derived from an EMBL/GenBank/DDBJ whole genome shotgun (WGS) entry which is preliminary data.</text>
</comment>
<gene>
    <name evidence="2" type="ORF">PCANC_18147</name>
</gene>
<feature type="compositionally biased region" description="Polar residues" evidence="1">
    <location>
        <begin position="1"/>
        <end position="23"/>
    </location>
</feature>
<dbReference type="EMBL" id="PGCJ01000978">
    <property type="protein sequence ID" value="PLW12552.1"/>
    <property type="molecule type" value="Genomic_DNA"/>
</dbReference>
<organism evidence="2 3">
    <name type="scientific">Puccinia coronata f. sp. avenae</name>
    <dbReference type="NCBI Taxonomy" id="200324"/>
    <lineage>
        <taxon>Eukaryota</taxon>
        <taxon>Fungi</taxon>
        <taxon>Dikarya</taxon>
        <taxon>Basidiomycota</taxon>
        <taxon>Pucciniomycotina</taxon>
        <taxon>Pucciniomycetes</taxon>
        <taxon>Pucciniales</taxon>
        <taxon>Pucciniaceae</taxon>
        <taxon>Puccinia</taxon>
    </lineage>
</organism>
<name>A0A2N5SH18_9BASI</name>
<keyword evidence="3" id="KW-1185">Reference proteome</keyword>
<evidence type="ECO:0000313" key="2">
    <source>
        <dbReference type="EMBL" id="PLW12552.1"/>
    </source>
</evidence>
<feature type="region of interest" description="Disordered" evidence="1">
    <location>
        <begin position="1"/>
        <end position="24"/>
    </location>
</feature>
<dbReference type="Proteomes" id="UP000235388">
    <property type="component" value="Unassembled WGS sequence"/>
</dbReference>
<dbReference type="STRING" id="200324.A0A2N5SH18"/>
<dbReference type="AlphaFoldDB" id="A0A2N5SH18"/>